<dbReference type="GeneTree" id="ENSGT00390000000954"/>
<evidence type="ECO:0000256" key="7">
    <source>
        <dbReference type="SAM" id="Coils"/>
    </source>
</evidence>
<dbReference type="GO" id="GO:1902073">
    <property type="term" value="P:positive regulation of hypoxia-inducible factor-1alpha signaling pathway"/>
    <property type="evidence" value="ECO:0007669"/>
    <property type="project" value="InterPro"/>
</dbReference>
<dbReference type="InterPro" id="IPR038840">
    <property type="entry name" value="RWDD3"/>
</dbReference>
<dbReference type="Ensembl" id="ENSKMAT00000016836.1">
    <property type="protein sequence ID" value="ENSKMAP00000016603.1"/>
    <property type="gene ID" value="ENSKMAG00000012410.1"/>
</dbReference>
<dbReference type="Proteomes" id="UP000264800">
    <property type="component" value="Unplaced"/>
</dbReference>
<comment type="function">
    <text evidence="6">Enhancer of SUMO conjugation. Increases SUMO conjugation to proteins by promoting the: binding of E1 and E2 enzymes, thioester linkage between SUMO and ube2i/ubc9 and transfer of SUMO to specific target proteins which include hif1a, pias, nfkbia, nr3c1 and top1. Has no effect on ubiquitination.</text>
</comment>
<evidence type="ECO:0000259" key="8">
    <source>
        <dbReference type="PROSITE" id="PS50908"/>
    </source>
</evidence>
<reference evidence="9" key="1">
    <citation type="submission" date="2025-08" db="UniProtKB">
        <authorList>
            <consortium name="Ensembl"/>
        </authorList>
    </citation>
    <scope>IDENTIFICATION</scope>
</reference>
<dbReference type="GO" id="GO:0005634">
    <property type="term" value="C:nucleus"/>
    <property type="evidence" value="ECO:0007669"/>
    <property type="project" value="UniProtKB-SubCell"/>
</dbReference>
<evidence type="ECO:0000256" key="6">
    <source>
        <dbReference type="ARBA" id="ARBA00053748"/>
    </source>
</evidence>
<dbReference type="GeneID" id="108237860"/>
<name>A0A3Q3AIT0_KRYMA</name>
<dbReference type="Pfam" id="PF05773">
    <property type="entry name" value="RWD"/>
    <property type="match status" value="1"/>
</dbReference>
<dbReference type="Gene3D" id="3.10.110.10">
    <property type="entry name" value="Ubiquitin Conjugating Enzyme"/>
    <property type="match status" value="1"/>
</dbReference>
<dbReference type="InterPro" id="IPR016135">
    <property type="entry name" value="UBQ-conjugating_enzyme/RWD"/>
</dbReference>
<dbReference type="OMA" id="GITFRIQ"/>
<dbReference type="SUPFAM" id="SSF54495">
    <property type="entry name" value="UBC-like"/>
    <property type="match status" value="1"/>
</dbReference>
<dbReference type="KEGG" id="kmr:108237860"/>
<dbReference type="CTD" id="25950"/>
<keyword evidence="10" id="KW-1185">Reference proteome</keyword>
<dbReference type="PANTHER" id="PTHR15628">
    <property type="entry name" value="RWD DOMAIN-CONTAINING PROTEIN 3"/>
    <property type="match status" value="1"/>
</dbReference>
<evidence type="ECO:0000256" key="5">
    <source>
        <dbReference type="ARBA" id="ARBA00023242"/>
    </source>
</evidence>
<evidence type="ECO:0000256" key="4">
    <source>
        <dbReference type="ARBA" id="ARBA00022490"/>
    </source>
</evidence>
<reference evidence="9" key="2">
    <citation type="submission" date="2025-09" db="UniProtKB">
        <authorList>
            <consortium name="Ensembl"/>
        </authorList>
    </citation>
    <scope>IDENTIFICATION</scope>
</reference>
<evidence type="ECO:0000256" key="1">
    <source>
        <dbReference type="ARBA" id="ARBA00004123"/>
    </source>
</evidence>
<organism evidence="9 10">
    <name type="scientific">Kryptolebias marmoratus</name>
    <name type="common">Mangrove killifish</name>
    <name type="synonym">Rivulus marmoratus</name>
    <dbReference type="NCBI Taxonomy" id="37003"/>
    <lineage>
        <taxon>Eukaryota</taxon>
        <taxon>Metazoa</taxon>
        <taxon>Chordata</taxon>
        <taxon>Craniata</taxon>
        <taxon>Vertebrata</taxon>
        <taxon>Euteleostomi</taxon>
        <taxon>Actinopterygii</taxon>
        <taxon>Neopterygii</taxon>
        <taxon>Teleostei</taxon>
        <taxon>Neoteleostei</taxon>
        <taxon>Acanthomorphata</taxon>
        <taxon>Ovalentaria</taxon>
        <taxon>Atherinomorphae</taxon>
        <taxon>Cyprinodontiformes</taxon>
        <taxon>Rivulidae</taxon>
        <taxon>Kryptolebias</taxon>
    </lineage>
</organism>
<evidence type="ECO:0000256" key="2">
    <source>
        <dbReference type="ARBA" id="ARBA00004496"/>
    </source>
</evidence>
<dbReference type="PANTHER" id="PTHR15628:SF1">
    <property type="entry name" value="RWD DOMAIN-CONTAINING PROTEIN 3"/>
    <property type="match status" value="1"/>
</dbReference>
<comment type="subcellular location">
    <subcellularLocation>
        <location evidence="2">Cytoplasm</location>
    </subcellularLocation>
    <subcellularLocation>
        <location evidence="1">Nucleus</location>
    </subcellularLocation>
</comment>
<dbReference type="GO" id="GO:0033554">
    <property type="term" value="P:cellular response to stress"/>
    <property type="evidence" value="ECO:0007669"/>
    <property type="project" value="UniProtKB-ARBA"/>
</dbReference>
<dbReference type="OrthoDB" id="167315at2759"/>
<protein>
    <recommendedName>
        <fullName evidence="3">RWD domain-containing protein 3</fullName>
    </recommendedName>
</protein>
<dbReference type="PROSITE" id="PS50908">
    <property type="entry name" value="RWD"/>
    <property type="match status" value="1"/>
</dbReference>
<dbReference type="RefSeq" id="XP_017275051.1">
    <property type="nucleotide sequence ID" value="XM_017419562.3"/>
</dbReference>
<feature type="domain" description="RWD" evidence="8">
    <location>
        <begin position="8"/>
        <end position="113"/>
    </location>
</feature>
<dbReference type="InterPro" id="IPR006575">
    <property type="entry name" value="RWD_dom"/>
</dbReference>
<proteinExistence type="predicted"/>
<evidence type="ECO:0000313" key="10">
    <source>
        <dbReference type="Proteomes" id="UP000264800"/>
    </source>
</evidence>
<feature type="coiled-coil region" evidence="7">
    <location>
        <begin position="103"/>
        <end position="130"/>
    </location>
</feature>
<dbReference type="GO" id="GO:0033235">
    <property type="term" value="P:positive regulation of protein sumoylation"/>
    <property type="evidence" value="ECO:0007669"/>
    <property type="project" value="InterPro"/>
</dbReference>
<dbReference type="AlphaFoldDB" id="A0A3Q3AIT0"/>
<evidence type="ECO:0000256" key="3">
    <source>
        <dbReference type="ARBA" id="ARBA00015444"/>
    </source>
</evidence>
<dbReference type="GO" id="GO:0010468">
    <property type="term" value="P:regulation of gene expression"/>
    <property type="evidence" value="ECO:0007669"/>
    <property type="project" value="UniProtKB-ARBA"/>
</dbReference>
<dbReference type="STRING" id="37003.ENSKMAP00000016603"/>
<accession>A0A3Q3AIT0</accession>
<dbReference type="SMART" id="SM00591">
    <property type="entry name" value="RWD"/>
    <property type="match status" value="1"/>
</dbReference>
<keyword evidence="7" id="KW-0175">Coiled coil</keyword>
<keyword evidence="5" id="KW-0539">Nucleus</keyword>
<dbReference type="FunFam" id="3.10.110.10:FF:000050">
    <property type="entry name" value="eIF-2-alpha kinase GCN2"/>
    <property type="match status" value="1"/>
</dbReference>
<evidence type="ECO:0000313" key="9">
    <source>
        <dbReference type="Ensembl" id="ENSKMAP00000016603.1"/>
    </source>
</evidence>
<dbReference type="GO" id="GO:0005737">
    <property type="term" value="C:cytoplasm"/>
    <property type="evidence" value="ECO:0007669"/>
    <property type="project" value="UniProtKB-SubCell"/>
</dbReference>
<keyword evidence="4" id="KW-0963">Cytoplasm</keyword>
<sequence>MMSEAAFEEVSVLSSIYCGEGEFRVVQQSAQDGLVVQINCSSGGDSRQNVSVMFHLHPSYPSRPPNISVSSTCFSRTQCHTIRQKLLDRAATLPPEPMLHQLVEDLQQHCVKLTEDHRGVEEKMKESEEEEEWTEVLLLDHIRSRNRYVGLLEHWSQQLQLAGRLLLGQNILVILQGERRNIKEFCRRLKAVKVDVDSSGKKCKERMMKVLVGAPSHSTFKNGLQGFVVNNYQSLSELTAVFQELNMTQVYQQVLPSLSS</sequence>